<dbReference type="PANTHER" id="PTHR46173:SF1">
    <property type="entry name" value="CCA TRNA NUCLEOTIDYLTRANSFERASE 1, MITOCHONDRIAL"/>
    <property type="match status" value="1"/>
</dbReference>
<dbReference type="Proteomes" id="UP000575068">
    <property type="component" value="Unassembled WGS sequence"/>
</dbReference>
<reference evidence="11 12" key="1">
    <citation type="submission" date="2020-08" db="EMBL/GenBank/DDBJ databases">
        <title>Genomic Encyclopedia of Type Strains, Phase IV (KMG-IV): sequencing the most valuable type-strain genomes for metagenomic binning, comparative biology and taxonomic classification.</title>
        <authorList>
            <person name="Goeker M."/>
        </authorList>
    </citation>
    <scope>NUCLEOTIDE SEQUENCE [LARGE SCALE GENOMIC DNA]</scope>
    <source>
        <strain evidence="11 12">DSM 7465</strain>
    </source>
</reference>
<keyword evidence="8" id="KW-0694">RNA-binding</keyword>
<keyword evidence="4 11" id="KW-0548">Nucleotidyltransferase</keyword>
<keyword evidence="5" id="KW-0479">Metal-binding</keyword>
<dbReference type="GO" id="GO:1990817">
    <property type="term" value="F:poly(A) RNA polymerase activity"/>
    <property type="evidence" value="ECO:0007669"/>
    <property type="project" value="UniProtKB-EC"/>
</dbReference>
<dbReference type="PANTHER" id="PTHR46173">
    <property type="entry name" value="CCA TRNA NUCLEOTIDYLTRANSFERASE 1, MITOCHONDRIAL"/>
    <property type="match status" value="1"/>
</dbReference>
<dbReference type="GO" id="GO:0000049">
    <property type="term" value="F:tRNA binding"/>
    <property type="evidence" value="ECO:0007669"/>
    <property type="project" value="TreeGrafter"/>
</dbReference>
<dbReference type="Gene3D" id="3.30.460.10">
    <property type="entry name" value="Beta Polymerase, domain 2"/>
    <property type="match status" value="1"/>
</dbReference>
<comment type="caution">
    <text evidence="11">The sequence shown here is derived from an EMBL/GenBank/DDBJ whole genome shotgun (WGS) entry which is preliminary data.</text>
</comment>
<evidence type="ECO:0000259" key="9">
    <source>
        <dbReference type="Pfam" id="PF01743"/>
    </source>
</evidence>
<evidence type="ECO:0000256" key="6">
    <source>
        <dbReference type="ARBA" id="ARBA00022741"/>
    </source>
</evidence>
<proteinExistence type="inferred from homology"/>
<dbReference type="CDD" id="cd05398">
    <property type="entry name" value="NT_ClassII-CCAase"/>
    <property type="match status" value="1"/>
</dbReference>
<dbReference type="InterPro" id="IPR043519">
    <property type="entry name" value="NT_sf"/>
</dbReference>
<dbReference type="Pfam" id="PF01743">
    <property type="entry name" value="PolyA_pol"/>
    <property type="match status" value="1"/>
</dbReference>
<organism evidence="11 12">
    <name type="scientific">Rhizorhapis suberifaciens</name>
    <name type="common">corky root of lettuce</name>
    <dbReference type="NCBI Taxonomy" id="13656"/>
    <lineage>
        <taxon>Bacteria</taxon>
        <taxon>Pseudomonadati</taxon>
        <taxon>Pseudomonadota</taxon>
        <taxon>Alphaproteobacteria</taxon>
        <taxon>Sphingomonadales</taxon>
        <taxon>Sphingomonadaceae</taxon>
        <taxon>Rhizorhapis</taxon>
    </lineage>
</organism>
<name>A0A840HQS7_9SPHN</name>
<feature type="domain" description="Poly A polymerase head" evidence="9">
    <location>
        <begin position="31"/>
        <end position="153"/>
    </location>
</feature>
<keyword evidence="12" id="KW-1185">Reference proteome</keyword>
<evidence type="ECO:0000256" key="4">
    <source>
        <dbReference type="ARBA" id="ARBA00022695"/>
    </source>
</evidence>
<evidence type="ECO:0000259" key="10">
    <source>
        <dbReference type="Pfam" id="PF12627"/>
    </source>
</evidence>
<dbReference type="EC" id="2.7.7.19" evidence="11"/>
<feature type="domain" description="tRNA nucleotidyltransferase/poly(A) polymerase RNA and SrmB- binding" evidence="10">
    <location>
        <begin position="195"/>
        <end position="241"/>
    </location>
</feature>
<evidence type="ECO:0000256" key="2">
    <source>
        <dbReference type="ARBA" id="ARBA00022679"/>
    </source>
</evidence>
<accession>A0A840HQS7</accession>
<dbReference type="RefSeq" id="WP_184474143.1">
    <property type="nucleotide sequence ID" value="NZ_JACHOV010000002.1"/>
</dbReference>
<evidence type="ECO:0000256" key="5">
    <source>
        <dbReference type="ARBA" id="ARBA00022723"/>
    </source>
</evidence>
<keyword evidence="6" id="KW-0547">Nucleotide-binding</keyword>
<dbReference type="SUPFAM" id="SSF81891">
    <property type="entry name" value="Poly A polymerase C-terminal region-like"/>
    <property type="match status" value="1"/>
</dbReference>
<dbReference type="AlphaFoldDB" id="A0A840HQS7"/>
<gene>
    <name evidence="11" type="ORF">HNQ99_000573</name>
</gene>
<dbReference type="Gene3D" id="1.10.3090.10">
    <property type="entry name" value="cca-adding enzyme, domain 2"/>
    <property type="match status" value="1"/>
</dbReference>
<dbReference type="InterPro" id="IPR032828">
    <property type="entry name" value="PolyA_RNA-bd"/>
</dbReference>
<evidence type="ECO:0000313" key="11">
    <source>
        <dbReference type="EMBL" id="MBB4640285.1"/>
    </source>
</evidence>
<keyword evidence="3" id="KW-0819">tRNA processing</keyword>
<evidence type="ECO:0000256" key="8">
    <source>
        <dbReference type="RuleBase" id="RU003953"/>
    </source>
</evidence>
<dbReference type="EMBL" id="JACHOV010000002">
    <property type="protein sequence ID" value="MBB4640285.1"/>
    <property type="molecule type" value="Genomic_DNA"/>
</dbReference>
<dbReference type="GO" id="GO:0008033">
    <property type="term" value="P:tRNA processing"/>
    <property type="evidence" value="ECO:0007669"/>
    <property type="project" value="UniProtKB-KW"/>
</dbReference>
<evidence type="ECO:0000256" key="7">
    <source>
        <dbReference type="ARBA" id="ARBA00022842"/>
    </source>
</evidence>
<evidence type="ECO:0000256" key="3">
    <source>
        <dbReference type="ARBA" id="ARBA00022694"/>
    </source>
</evidence>
<dbReference type="InterPro" id="IPR002646">
    <property type="entry name" value="PolA_pol_head_dom"/>
</dbReference>
<dbReference type="InterPro" id="IPR050264">
    <property type="entry name" value="Bact_CCA-adding_enz_type3_sf"/>
</dbReference>
<keyword evidence="2 8" id="KW-0808">Transferase</keyword>
<keyword evidence="7" id="KW-0460">Magnesium</keyword>
<dbReference type="GO" id="GO:0046872">
    <property type="term" value="F:metal ion binding"/>
    <property type="evidence" value="ECO:0007669"/>
    <property type="project" value="UniProtKB-KW"/>
</dbReference>
<dbReference type="SUPFAM" id="SSF81301">
    <property type="entry name" value="Nucleotidyltransferase"/>
    <property type="match status" value="1"/>
</dbReference>
<comment type="similarity">
    <text evidence="8">Belongs to the tRNA nucleotidyltransferase/poly(A) polymerase family.</text>
</comment>
<comment type="cofactor">
    <cofactor evidence="1">
        <name>Mg(2+)</name>
        <dbReference type="ChEBI" id="CHEBI:18420"/>
    </cofactor>
</comment>
<dbReference type="Pfam" id="PF12627">
    <property type="entry name" value="PolyA_pol_RNAbd"/>
    <property type="match status" value="1"/>
</dbReference>
<evidence type="ECO:0000313" key="12">
    <source>
        <dbReference type="Proteomes" id="UP000575068"/>
    </source>
</evidence>
<evidence type="ECO:0000256" key="1">
    <source>
        <dbReference type="ARBA" id="ARBA00001946"/>
    </source>
</evidence>
<dbReference type="GO" id="GO:0000166">
    <property type="term" value="F:nucleotide binding"/>
    <property type="evidence" value="ECO:0007669"/>
    <property type="project" value="UniProtKB-KW"/>
</dbReference>
<sequence length="406" mass="45229">MSAILPDMEWRNHPGLDKLFQALEADKDMIRYVGGAVRDSLLGLTVSDVDIATRHLPDEVMARLNAAGIKAVPTGIEHGTITAVLDGWPIEITTLRRDIETDGRRATIAYSDDWREDAARRDFTINALYADPLNGQISDYFGGLEDLVARRIRFIGNAADRIEEDHLRILRYFRFLARFGTPDPQAEAYRVCMAKANSLMALSRERIADELLKLLVTNDPLPALRLMIDGNIFAPVLPEIEATGLDKLSALIAREREAGVEPSALRRLAALLPPDGRTAELVGARLKLSNKMRKRLALALDPAWNHLRKPTELAYRIGRESAIDRILLDSDRPIERAITLLDWTKPSLSVGGGVLVKKGLAAGPVVSRALQQIEQRWIDEDYPGAERTQIIVDEVVDQLLRDSQNS</sequence>
<protein>
    <submittedName>
        <fullName evidence="11">Poly(A) polymerase</fullName>
        <ecNumber evidence="11">2.7.7.19</ecNumber>
    </submittedName>
</protein>